<evidence type="ECO:0000256" key="16">
    <source>
        <dbReference type="ARBA" id="ARBA00023280"/>
    </source>
</evidence>
<keyword evidence="17 18" id="KW-1078">G1/S host cell cycle checkpoint dysregulation by virus</keyword>
<dbReference type="OrthoDB" id="28045at10239"/>
<evidence type="ECO:0000256" key="8">
    <source>
        <dbReference type="ARBA" id="ARBA00022830"/>
    </source>
</evidence>
<keyword evidence="11 18" id="KW-0238">DNA-binding</keyword>
<evidence type="ECO:0000256" key="15">
    <source>
        <dbReference type="ARBA" id="ARBA00023258"/>
    </source>
</evidence>
<evidence type="ECO:0000313" key="21">
    <source>
        <dbReference type="Proteomes" id="UP000174756"/>
    </source>
</evidence>
<proteinExistence type="inferred from homology"/>
<dbReference type="KEGG" id="vg:26101567"/>
<evidence type="ECO:0000256" key="7">
    <source>
        <dbReference type="ARBA" id="ARBA00022771"/>
    </source>
</evidence>
<dbReference type="Gene3D" id="3.30.160.330">
    <property type="match status" value="1"/>
</dbReference>
<evidence type="ECO:0000256" key="10">
    <source>
        <dbReference type="ARBA" id="ARBA00023015"/>
    </source>
</evidence>
<evidence type="ECO:0000256" key="17">
    <source>
        <dbReference type="ARBA" id="ARBA00023309"/>
    </source>
</evidence>
<keyword evidence="9 18" id="KW-0862">Zinc</keyword>
<evidence type="ECO:0000256" key="5">
    <source>
        <dbReference type="ARBA" id="ARBA00022632"/>
    </source>
</evidence>
<evidence type="ECO:0000256" key="9">
    <source>
        <dbReference type="ARBA" id="ARBA00022833"/>
    </source>
</evidence>
<dbReference type="InterPro" id="IPR000148">
    <property type="entry name" value="Papilloma_E7"/>
</dbReference>
<keyword evidence="2 18" id="KW-0244">Early protein</keyword>
<dbReference type="GO" id="GO:0039645">
    <property type="term" value="P:symbiont-mediated perturbation of host cell cycle G1/S transition checkpoint"/>
    <property type="evidence" value="ECO:0007669"/>
    <property type="project" value="UniProtKB-UniRule"/>
</dbReference>
<dbReference type="Proteomes" id="UP000174756">
    <property type="component" value="Segment"/>
</dbReference>
<dbReference type="GO" id="GO:0039502">
    <property type="term" value="P:symbiont-mediated suppression of host type I interferon-mediated signaling pathway"/>
    <property type="evidence" value="ECO:0007669"/>
    <property type="project" value="UniProtKB-UniRule"/>
</dbReference>
<keyword evidence="15" id="KW-0922">Interferon antiviral system evasion</keyword>
<name>G1CR69_9PAPI</name>
<evidence type="ECO:0000256" key="13">
    <source>
        <dbReference type="ARBA" id="ARBA00023163"/>
    </source>
</evidence>
<keyword evidence="13 18" id="KW-0804">Transcription</keyword>
<feature type="zinc finger region" evidence="18">
    <location>
        <begin position="44"/>
        <end position="80"/>
    </location>
</feature>
<dbReference type="GO" id="GO:0030430">
    <property type="term" value="C:host cell cytoplasm"/>
    <property type="evidence" value="ECO:0007669"/>
    <property type="project" value="UniProtKB-SubCell"/>
</dbReference>
<dbReference type="Pfam" id="PF00527">
    <property type="entry name" value="E7"/>
    <property type="match status" value="1"/>
</dbReference>
<keyword evidence="8 18" id="KW-1114">Inhibition of host interferon signaling pathway by virus</keyword>
<organism evidence="20 21">
    <name type="scientific">Bos taurus papillomavirus 12</name>
    <dbReference type="NCBI Taxonomy" id="1070324"/>
    <lineage>
        <taxon>Viruses</taxon>
        <taxon>Monodnaviria</taxon>
        <taxon>Shotokuvirae</taxon>
        <taxon>Cossaviricota</taxon>
        <taxon>Papovaviricetes</taxon>
        <taxon>Zurhausenvirales</taxon>
        <taxon>Papillomaviridae</taxon>
        <taxon>Firstpapillomavirinae</taxon>
        <taxon>Xipapillomavirus</taxon>
        <taxon>Xipapillomavirus 2</taxon>
    </lineage>
</organism>
<evidence type="ECO:0000256" key="12">
    <source>
        <dbReference type="ARBA" id="ARBA00023159"/>
    </source>
</evidence>
<keyword evidence="3 18" id="KW-1048">Host nucleus</keyword>
<dbReference type="EMBL" id="JF834523">
    <property type="protein sequence ID" value="AEL99906.1"/>
    <property type="molecule type" value="Genomic_DNA"/>
</dbReference>
<dbReference type="GO" id="GO:0008270">
    <property type="term" value="F:zinc ion binding"/>
    <property type="evidence" value="ECO:0007669"/>
    <property type="project" value="UniProtKB-KW"/>
</dbReference>
<evidence type="ECO:0000256" key="11">
    <source>
        <dbReference type="ARBA" id="ARBA00023125"/>
    </source>
</evidence>
<dbReference type="GO" id="GO:0042025">
    <property type="term" value="C:host cell nucleus"/>
    <property type="evidence" value="ECO:0007669"/>
    <property type="project" value="UniProtKB-SubCell"/>
</dbReference>
<keyword evidence="6 18" id="KW-0479">Metal-binding</keyword>
<dbReference type="GO" id="GO:0052170">
    <property type="term" value="P:symbiont-mediated suppression of host innate immune response"/>
    <property type="evidence" value="ECO:0007669"/>
    <property type="project" value="UniProtKB-KW"/>
</dbReference>
<feature type="short sequence motif" description="LXCXE motif; interaction with host RB1 and TMEM173/STING" evidence="18">
    <location>
        <begin position="24"/>
        <end position="28"/>
    </location>
</feature>
<comment type="caution">
    <text evidence="18">Lacks conserved residue(s) required for the propagation of feature annotation.</text>
</comment>
<keyword evidence="21" id="KW-1185">Reference proteome</keyword>
<comment type="PTM">
    <text evidence="18">Highly phosphorylated.</text>
</comment>
<dbReference type="GeneID" id="26101567"/>
<evidence type="ECO:0000313" key="20">
    <source>
        <dbReference type="EMBL" id="AEL99906.1"/>
    </source>
</evidence>
<evidence type="ECO:0000256" key="19">
    <source>
        <dbReference type="PIRNR" id="PIRNR003407"/>
    </source>
</evidence>
<dbReference type="GO" id="GO:0003677">
    <property type="term" value="F:DNA binding"/>
    <property type="evidence" value="ECO:0007669"/>
    <property type="project" value="UniProtKB-UniRule"/>
</dbReference>
<evidence type="ECO:0000256" key="4">
    <source>
        <dbReference type="ARBA" id="ARBA00022581"/>
    </source>
</evidence>
<keyword evidence="16 18" id="KW-0899">Viral immunoevasion</keyword>
<comment type="function">
    <text evidence="19">E7 protein has both transforming and trans-activating activities.</text>
</comment>
<dbReference type="RefSeq" id="YP_009175021.1">
    <property type="nucleotide sequence ID" value="NC_028126.1"/>
</dbReference>
<keyword evidence="5 18" id="KW-1090">Inhibition of host innate immune response by virus</keyword>
<keyword evidence="12 18" id="KW-0010">Activator</keyword>
<dbReference type="GO" id="GO:0006351">
    <property type="term" value="P:DNA-templated transcription"/>
    <property type="evidence" value="ECO:0007669"/>
    <property type="project" value="UniProtKB-UniRule"/>
</dbReference>
<evidence type="ECO:0000256" key="18">
    <source>
        <dbReference type="HAMAP-Rule" id="MF_04004"/>
    </source>
</evidence>
<dbReference type="PIRSF" id="PIRSF003407">
    <property type="entry name" value="Papvi_E7"/>
    <property type="match status" value="1"/>
</dbReference>
<reference evidence="20 21" key="1">
    <citation type="journal article" date="2012" name="Arch. Virol.">
        <title>Characterization of novel bovine papillomavirus type 12 (BPV-12) causing epithelial papilloma.</title>
        <authorList>
            <person name="Zhu W."/>
            <person name="Dong J."/>
            <person name="Shimizu E."/>
            <person name="Hatama S."/>
            <person name="Kadota K."/>
            <person name="Goto Y."/>
            <person name="Haga T."/>
        </authorList>
    </citation>
    <scope>NUCLEOTIDE SEQUENCE [LARGE SCALE GENOMIC DNA]</scope>
    <source>
        <strain evidence="20">PR000001</strain>
    </source>
</reference>
<feature type="short sequence motif" description="Nuclear export signal" evidence="18">
    <location>
        <begin position="62"/>
        <end position="70"/>
    </location>
</feature>
<protein>
    <recommendedName>
        <fullName evidence="18 19">Protein E7</fullName>
    </recommendedName>
</protein>
<comment type="subunit">
    <text evidence="18">Homodimer. Homooligomer. Interacts with host RB1; this interaction induces dissociation of RB1-E2F1 complex thereby disrupting RB1 activity. Interacts with host EP300; this interaction represses EP300 transcriptional activity. Interacts with protein E2; this interaction inhibits E7 oncogenic activity. Interacts with host TMEM173/STING; this interaction impairs the ability of TMEM173/STING to sense cytosolic DNA and promote the production of type I interferon (IFN-alpha and IFN-beta).</text>
</comment>
<keyword evidence="14 18" id="KW-1035">Host cytoplasm</keyword>
<dbReference type="HAMAP" id="MF_04004">
    <property type="entry name" value="PPV_E7"/>
    <property type="match status" value="1"/>
</dbReference>
<dbReference type="GO" id="GO:0003700">
    <property type="term" value="F:DNA-binding transcription factor activity"/>
    <property type="evidence" value="ECO:0007669"/>
    <property type="project" value="UniProtKB-UniRule"/>
</dbReference>
<accession>G1CR69</accession>
<gene>
    <name evidence="18 20" type="primary">E7</name>
</gene>
<evidence type="ECO:0000256" key="14">
    <source>
        <dbReference type="ARBA" id="ARBA00023200"/>
    </source>
</evidence>
<dbReference type="GO" id="GO:0019904">
    <property type="term" value="F:protein domain specific binding"/>
    <property type="evidence" value="ECO:0007669"/>
    <property type="project" value="UniProtKB-UniRule"/>
</dbReference>
<comment type="function">
    <text evidence="18">Plays a role in viral genome replication by driving entry of quiescent cells into the cell cycle. Stimulation of progression from G1 to S phase allows the virus to efficiently use the cellular DNA replicating machinery to achieve viral genome replication. E7 protein has both transforming and trans-activating activities. Induces the disassembly of the E2F1 transcription factor from RB1, with subsequent transcriptional activation of E2F1-regulated S-phase genes. Interferes with host histone deacetylation mediated by HDAC1 and HDAC2, leading to transcription activation. Plays also a role in the inhibition of both antiviral and antiproliferative functions of host interferon alpha. Interaction with host TMEM173/STING impairs the ability of TMEM173/STING to sense cytosolic DNA and promote the production of type I interferon (IFN-alpha and IFN-beta).</text>
</comment>
<comment type="domain">
    <text evidence="18">The E7 terminal domain is an intrinsically disordered domain, whose flexibility and conformational transitions confer target adaptability to the oncoprotein. It allows adaptation to a variety of protein targets and exposes the PEST degradation sequence that regulates its turnover in the cell.</text>
</comment>
<comment type="subcellular location">
    <subcellularLocation>
        <location evidence="18">Host cytoplasm</location>
    </subcellularLocation>
    <subcellularLocation>
        <location evidence="18">Host nucleus</location>
    </subcellularLocation>
    <text evidence="18">Predominantly found in the host nucleus.</text>
</comment>
<keyword evidence="10 18" id="KW-0805">Transcription regulation</keyword>
<comment type="similarity">
    <text evidence="18 19">Belongs to the papillomaviridae E7 protein family.</text>
</comment>
<keyword evidence="1 18" id="KW-1121">Modulation of host cell cycle by virus</keyword>
<dbReference type="SUPFAM" id="SSF161234">
    <property type="entry name" value="E7 C-terminal domain-like"/>
    <property type="match status" value="1"/>
</dbReference>
<evidence type="ECO:0000256" key="1">
    <source>
        <dbReference type="ARBA" id="ARBA00022504"/>
    </source>
</evidence>
<evidence type="ECO:0000256" key="2">
    <source>
        <dbReference type="ARBA" id="ARBA00022518"/>
    </source>
</evidence>
<sequence length="90" mass="9946">MRGSQPAISDISEELQELVCPVNLECDEELAPENDDPYAVAVACHKCGNQVAFCVYAPREGIRQFQQLLLDCLDFCCPACSLNLLQRNGL</sequence>
<keyword evidence="7 18" id="KW-0863">Zinc-finger</keyword>
<evidence type="ECO:0000256" key="6">
    <source>
        <dbReference type="ARBA" id="ARBA00022723"/>
    </source>
</evidence>
<keyword evidence="4 18" id="KW-0945">Host-virus interaction</keyword>
<evidence type="ECO:0000256" key="3">
    <source>
        <dbReference type="ARBA" id="ARBA00022562"/>
    </source>
</evidence>